<evidence type="ECO:0000259" key="8">
    <source>
        <dbReference type="PROSITE" id="PS00497"/>
    </source>
</evidence>
<sequence length="495" mass="57347">MGAPLAPPDLSKCNIATSGAPVNNNICCPPYNMTEFIDYDFPHTPLRVRRPVHEVKDDNEYMAKYKEAVRKMKELKSDHPWNFYQQALVHCAYFTGARVHYSWHFLPWHRYYLHFFERILGRLIDDDTFTLPYWNFDVKEGMTIPEIFTSDPNSPLYNENSRNKNHYHPEILDYRYAYICGNPPCGSNKTGDELVQENMSYMQTTFMNSLQLPELFMRGLEGIHNSIHEFVGPTEYPHTDMGNFATAAKDCLFYSLHANVDRLWHLYRNFRGNRVEFNEPDWLDMSFIFYDEHERVVRVKVKDCLTPAKLRYTYEEVPMPWMGSLNVQKTKETRRKQDLNLLRISEFGTQPRELGTTPLRVMVPRPKKNRKKKDKDENVELLQIKDIQVESHGPARFDVFVTAPYRDLAVPDFGEFAGSFVKLPHKLKMEEGNNGVEKHKGKKTSLKLSLTALLEDIEGEDADNLVVTIVPAVGNITIGGIQIKLVQADSPKLVG</sequence>
<dbReference type="AlphaFoldDB" id="A0A833RJ43"/>
<dbReference type="PANTHER" id="PTHR11474">
    <property type="entry name" value="TYROSINASE FAMILY MEMBER"/>
    <property type="match status" value="1"/>
</dbReference>
<evidence type="ECO:0000256" key="5">
    <source>
        <dbReference type="ARBA" id="ARBA00023002"/>
    </source>
</evidence>
<protein>
    <submittedName>
        <fullName evidence="9">Polyphenol oxidase</fullName>
    </submittedName>
</protein>
<name>A0A833RJ43_9POAL</name>
<evidence type="ECO:0000256" key="6">
    <source>
        <dbReference type="ARBA" id="ARBA00023008"/>
    </source>
</evidence>
<accession>A0A833RJ43</accession>
<feature type="domain" description="Tyrosinase copper-binding" evidence="8">
    <location>
        <begin position="100"/>
        <end position="117"/>
    </location>
</feature>
<keyword evidence="7" id="KW-1015">Disulfide bond</keyword>
<evidence type="ECO:0000256" key="7">
    <source>
        <dbReference type="ARBA" id="ARBA00023157"/>
    </source>
</evidence>
<evidence type="ECO:0000256" key="3">
    <source>
        <dbReference type="ARBA" id="ARBA00022723"/>
    </source>
</evidence>
<dbReference type="InterPro" id="IPR008922">
    <property type="entry name" value="Di-copper_centre_dom_sf"/>
</dbReference>
<dbReference type="InterPro" id="IPR050316">
    <property type="entry name" value="Tyrosinase/Hemocyanin"/>
</dbReference>
<organism evidence="9 10">
    <name type="scientific">Carex littledalei</name>
    <dbReference type="NCBI Taxonomy" id="544730"/>
    <lineage>
        <taxon>Eukaryota</taxon>
        <taxon>Viridiplantae</taxon>
        <taxon>Streptophyta</taxon>
        <taxon>Embryophyta</taxon>
        <taxon>Tracheophyta</taxon>
        <taxon>Spermatophyta</taxon>
        <taxon>Magnoliopsida</taxon>
        <taxon>Liliopsida</taxon>
        <taxon>Poales</taxon>
        <taxon>Cyperaceae</taxon>
        <taxon>Cyperoideae</taxon>
        <taxon>Cariceae</taxon>
        <taxon>Carex</taxon>
        <taxon>Carex subgen. Euthyceras</taxon>
    </lineage>
</organism>
<dbReference type="OrthoDB" id="6132182at2759"/>
<keyword evidence="5" id="KW-0560">Oxidoreductase</keyword>
<evidence type="ECO:0000256" key="4">
    <source>
        <dbReference type="ARBA" id="ARBA00022784"/>
    </source>
</evidence>
<keyword evidence="6" id="KW-0186">Copper</keyword>
<dbReference type="PANTHER" id="PTHR11474:SF76">
    <property type="entry name" value="SHKT DOMAIN-CONTAINING PROTEIN"/>
    <property type="match status" value="1"/>
</dbReference>
<comment type="cofactor">
    <cofactor evidence="1">
        <name>Cu(2+)</name>
        <dbReference type="ChEBI" id="CHEBI:29036"/>
    </cofactor>
</comment>
<comment type="similarity">
    <text evidence="2">Belongs to the tyrosinase family.</text>
</comment>
<keyword evidence="4" id="KW-0883">Thioether bond</keyword>
<dbReference type="EMBL" id="SWLB01000007">
    <property type="protein sequence ID" value="KAF3336398.1"/>
    <property type="molecule type" value="Genomic_DNA"/>
</dbReference>
<dbReference type="Pfam" id="PF12142">
    <property type="entry name" value="PPO1_DWL"/>
    <property type="match status" value="1"/>
</dbReference>
<dbReference type="InterPro" id="IPR022739">
    <property type="entry name" value="Polyphenol_oxidase_cen"/>
</dbReference>
<evidence type="ECO:0000256" key="2">
    <source>
        <dbReference type="ARBA" id="ARBA00009928"/>
    </source>
</evidence>
<dbReference type="GO" id="GO:0004097">
    <property type="term" value="F:catechol oxidase activity"/>
    <property type="evidence" value="ECO:0007669"/>
    <property type="project" value="InterPro"/>
</dbReference>
<dbReference type="Proteomes" id="UP000623129">
    <property type="component" value="Unassembled WGS sequence"/>
</dbReference>
<evidence type="ECO:0000313" key="10">
    <source>
        <dbReference type="Proteomes" id="UP000623129"/>
    </source>
</evidence>
<proteinExistence type="inferred from homology"/>
<keyword evidence="10" id="KW-1185">Reference proteome</keyword>
<dbReference type="InterPro" id="IPR022740">
    <property type="entry name" value="Polyphenol_oxidase_C"/>
</dbReference>
<dbReference type="Gene3D" id="1.10.1280.10">
    <property type="entry name" value="Di-copper center containing domain from catechol oxidase"/>
    <property type="match status" value="1"/>
</dbReference>
<dbReference type="GO" id="GO:0046872">
    <property type="term" value="F:metal ion binding"/>
    <property type="evidence" value="ECO:0007669"/>
    <property type="project" value="UniProtKB-KW"/>
</dbReference>
<evidence type="ECO:0000313" key="9">
    <source>
        <dbReference type="EMBL" id="KAF3336398.1"/>
    </source>
</evidence>
<evidence type="ECO:0000256" key="1">
    <source>
        <dbReference type="ARBA" id="ARBA00001973"/>
    </source>
</evidence>
<comment type="caution">
    <text evidence="9">The sequence shown here is derived from an EMBL/GenBank/DDBJ whole genome shotgun (WGS) entry which is preliminary data.</text>
</comment>
<dbReference type="PRINTS" id="PR00092">
    <property type="entry name" value="TYROSINASE"/>
</dbReference>
<keyword evidence="3" id="KW-0479">Metal-binding</keyword>
<dbReference type="InterPro" id="IPR002227">
    <property type="entry name" value="Tyrosinase_Cu-bd"/>
</dbReference>
<dbReference type="Pfam" id="PF12143">
    <property type="entry name" value="PPO1_KFDV"/>
    <property type="match status" value="1"/>
</dbReference>
<dbReference type="PROSITE" id="PS00497">
    <property type="entry name" value="TYROSINASE_1"/>
    <property type="match status" value="1"/>
</dbReference>
<dbReference type="Pfam" id="PF00264">
    <property type="entry name" value="Tyrosinase"/>
    <property type="match status" value="1"/>
</dbReference>
<gene>
    <name evidence="9" type="ORF">FCM35_KLT18984</name>
</gene>
<dbReference type="SUPFAM" id="SSF48056">
    <property type="entry name" value="Di-copper centre-containing domain"/>
    <property type="match status" value="1"/>
</dbReference>
<reference evidence="9" key="1">
    <citation type="submission" date="2020-01" db="EMBL/GenBank/DDBJ databases">
        <title>Genome sequence of Kobresia littledalei, the first chromosome-level genome in the family Cyperaceae.</title>
        <authorList>
            <person name="Qu G."/>
        </authorList>
    </citation>
    <scope>NUCLEOTIDE SEQUENCE</scope>
    <source>
        <strain evidence="9">C.B.Clarke</strain>
        <tissue evidence="9">Leaf</tissue>
    </source>
</reference>